<dbReference type="InterPro" id="IPR011006">
    <property type="entry name" value="CheY-like_superfamily"/>
</dbReference>
<feature type="transmembrane region" description="Helical" evidence="18">
    <location>
        <begin position="295"/>
        <end position="316"/>
    </location>
</feature>
<dbReference type="Pfam" id="PF02743">
    <property type="entry name" value="dCache_1"/>
    <property type="match status" value="1"/>
</dbReference>
<dbReference type="InterPro" id="IPR033479">
    <property type="entry name" value="dCache_1"/>
</dbReference>
<dbReference type="InterPro" id="IPR001789">
    <property type="entry name" value="Sig_transdc_resp-reg_receiver"/>
</dbReference>
<evidence type="ECO:0000256" key="3">
    <source>
        <dbReference type="ARBA" id="ARBA00004651"/>
    </source>
</evidence>
<dbReference type="InterPro" id="IPR036890">
    <property type="entry name" value="HATPase_C_sf"/>
</dbReference>
<proteinExistence type="predicted"/>
<dbReference type="GO" id="GO:0005524">
    <property type="term" value="F:ATP binding"/>
    <property type="evidence" value="ECO:0007669"/>
    <property type="project" value="UniProtKB-KW"/>
</dbReference>
<dbReference type="PROSITE" id="PS50110">
    <property type="entry name" value="RESPONSE_REGULATORY"/>
    <property type="match status" value="1"/>
</dbReference>
<dbReference type="CDD" id="cd12914">
    <property type="entry name" value="PDC1_DGC_like"/>
    <property type="match status" value="1"/>
</dbReference>
<dbReference type="Pfam" id="PF00512">
    <property type="entry name" value="HisKA"/>
    <property type="match status" value="1"/>
</dbReference>
<dbReference type="SUPFAM" id="SSF52172">
    <property type="entry name" value="CheY-like"/>
    <property type="match status" value="1"/>
</dbReference>
<dbReference type="FunFam" id="3.30.565.10:FF:000023">
    <property type="entry name" value="PAS domain-containing sensor histidine kinase"/>
    <property type="match status" value="1"/>
</dbReference>
<dbReference type="InterPro" id="IPR036097">
    <property type="entry name" value="HisK_dim/P_sf"/>
</dbReference>
<sequence length="855" mass="96639">MKKREKTDEKSALKIPKIDLSMKLNVAILIFFSLLIIWGIVLVRNKLLYNANEMGTYLAQSYASEEENRMNIYKLFLNLASINVNEILADEEDADEEELQQWFVSYSSHLSQILQYNIIDPYAVIDGKIIAAAPWEGDEEYEYQDTEWYQKAMEADGEIIFTNAYKDIITGENIVTLARKIDGNGNVLAFDILMKNFHAHKNKATIPADSSYFLFDSTGELIYAASDLDLNQKDAQDYIANLLEEIESGSLADHSATISDLDGRNRGVYYYAMDNGWLSVITIPIYNILHDELDRTIVILSIICGALMVIVAVTMVRSYLGSRKMKYTADTLSILGDTYYAIYRVNYETGTYESIKSSEDVRQALGKTGDYQHLIDEVKQLVNEKTYQEFEQSFSLENIRRLIQDHVEEFGGDYQRRFGDEYKWVSIKIIYNKHLALNEVIMCFREIDMEKRKQLQQHALLENALNSAKQTVAKKNLFFSNVSHDMRTPLNAITGLSELANKNLDDPEKVRDYIEKIENAGKQLLTLVNDILDMSRLEHGEGSSLDYAVMNLKTCVEESASLFLQQARREDKVLNITAELENPLVYCDHFRLNQILNNLISNAFKYSTKGSVIQVELRQIDTQSNHGKYQIQVKDTGIGMSQEFLEKIFEPFARETTFAPTKVSGTGLGMPIVKSLVQQMSGEITVQSTLGKGTCITIILPLQIAEAESNETQESQASDPQAKTSDLTGLRVLIAEDNDINMEIATEFLTMLGAEVIQAWNGKEAVDIFRTLDPGSVDVILMDMQMPEMDGCTASRAIRALNRKDAARIPIIAVTANAFAEDIARTKEAGMNAHIAKPMDFNLLVQILNQVREQA</sequence>
<dbReference type="SUPFAM" id="SSF55874">
    <property type="entry name" value="ATPase domain of HSP90 chaperone/DNA topoisomerase II/histidine kinase"/>
    <property type="match status" value="1"/>
</dbReference>
<dbReference type="InterPro" id="IPR005467">
    <property type="entry name" value="His_kinase_dom"/>
</dbReference>
<keyword evidence="9 18" id="KW-0812">Transmembrane</keyword>
<dbReference type="PRINTS" id="PR00344">
    <property type="entry name" value="BCTRLSENSOR"/>
</dbReference>
<dbReference type="EC" id="2.7.13.3" evidence="4"/>
<keyword evidence="13 18" id="KW-1133">Transmembrane helix</keyword>
<dbReference type="Gene3D" id="1.10.287.130">
    <property type="match status" value="1"/>
</dbReference>
<evidence type="ECO:0000256" key="16">
    <source>
        <dbReference type="ARBA" id="ARBA00024867"/>
    </source>
</evidence>
<evidence type="ECO:0000256" key="14">
    <source>
        <dbReference type="ARBA" id="ARBA00023012"/>
    </source>
</evidence>
<dbReference type="AlphaFoldDB" id="A0A9D2PMH3"/>
<keyword evidence="11" id="KW-0418">Kinase</keyword>
<evidence type="ECO:0000256" key="18">
    <source>
        <dbReference type="SAM" id="Phobius"/>
    </source>
</evidence>
<feature type="domain" description="Response regulatory" evidence="20">
    <location>
        <begin position="731"/>
        <end position="852"/>
    </location>
</feature>
<comment type="subcellular location">
    <subcellularLocation>
        <location evidence="3">Cell membrane</location>
        <topology evidence="3">Multi-pass membrane protein</topology>
    </subcellularLocation>
    <subcellularLocation>
        <location evidence="2">Membrane raft</location>
        <topology evidence="2">Multi-pass membrane protein</topology>
    </subcellularLocation>
</comment>
<gene>
    <name evidence="21" type="ORF">H9753_01375</name>
</gene>
<name>A0A9D2PMH3_9FIRM</name>
<evidence type="ECO:0000256" key="6">
    <source>
        <dbReference type="ARBA" id="ARBA00022475"/>
    </source>
</evidence>
<dbReference type="EMBL" id="DWVZ01000013">
    <property type="protein sequence ID" value="HJC62256.1"/>
    <property type="molecule type" value="Genomic_DNA"/>
</dbReference>
<protein>
    <recommendedName>
        <fullName evidence="5">Stage 0 sporulation protein A homolog</fullName>
        <ecNumber evidence="4">2.7.13.3</ecNumber>
    </recommendedName>
</protein>
<evidence type="ECO:0000256" key="13">
    <source>
        <dbReference type="ARBA" id="ARBA00022989"/>
    </source>
</evidence>
<dbReference type="InterPro" id="IPR029151">
    <property type="entry name" value="Sensor-like_sf"/>
</dbReference>
<evidence type="ECO:0000259" key="19">
    <source>
        <dbReference type="PROSITE" id="PS50109"/>
    </source>
</evidence>
<keyword evidence="10" id="KW-0547">Nucleotide-binding</keyword>
<feature type="transmembrane region" description="Helical" evidence="18">
    <location>
        <begin position="268"/>
        <end position="289"/>
    </location>
</feature>
<reference evidence="21" key="2">
    <citation type="submission" date="2021-04" db="EMBL/GenBank/DDBJ databases">
        <authorList>
            <person name="Gilroy R."/>
        </authorList>
    </citation>
    <scope>NUCLEOTIDE SEQUENCE</scope>
    <source>
        <strain evidence="21">ChiBcec2-3848</strain>
    </source>
</reference>
<evidence type="ECO:0000256" key="5">
    <source>
        <dbReference type="ARBA" id="ARBA00018672"/>
    </source>
</evidence>
<keyword evidence="15 18" id="KW-0472">Membrane</keyword>
<comment type="catalytic activity">
    <reaction evidence="1">
        <text>ATP + protein L-histidine = ADP + protein N-phospho-L-histidine.</text>
        <dbReference type="EC" id="2.7.13.3"/>
    </reaction>
</comment>
<dbReference type="GO" id="GO:0009927">
    <property type="term" value="F:histidine phosphotransfer kinase activity"/>
    <property type="evidence" value="ECO:0007669"/>
    <property type="project" value="TreeGrafter"/>
</dbReference>
<accession>A0A9D2PMH3</accession>
<feature type="transmembrane region" description="Helical" evidence="18">
    <location>
        <begin position="20"/>
        <end position="43"/>
    </location>
</feature>
<evidence type="ECO:0000259" key="20">
    <source>
        <dbReference type="PROSITE" id="PS50110"/>
    </source>
</evidence>
<dbReference type="InterPro" id="IPR003594">
    <property type="entry name" value="HATPase_dom"/>
</dbReference>
<dbReference type="FunFam" id="1.10.287.130:FF:000001">
    <property type="entry name" value="Two-component sensor histidine kinase"/>
    <property type="match status" value="1"/>
</dbReference>
<evidence type="ECO:0000313" key="22">
    <source>
        <dbReference type="Proteomes" id="UP000823886"/>
    </source>
</evidence>
<keyword evidence="7 17" id="KW-0597">Phosphoprotein</keyword>
<evidence type="ECO:0000256" key="11">
    <source>
        <dbReference type="ARBA" id="ARBA00022777"/>
    </source>
</evidence>
<evidence type="ECO:0000256" key="12">
    <source>
        <dbReference type="ARBA" id="ARBA00022840"/>
    </source>
</evidence>
<evidence type="ECO:0000256" key="10">
    <source>
        <dbReference type="ARBA" id="ARBA00022741"/>
    </source>
</evidence>
<evidence type="ECO:0000256" key="7">
    <source>
        <dbReference type="ARBA" id="ARBA00022553"/>
    </source>
</evidence>
<evidence type="ECO:0000256" key="9">
    <source>
        <dbReference type="ARBA" id="ARBA00022692"/>
    </source>
</evidence>
<dbReference type="Pfam" id="PF00072">
    <property type="entry name" value="Response_reg"/>
    <property type="match status" value="1"/>
</dbReference>
<evidence type="ECO:0000256" key="17">
    <source>
        <dbReference type="PROSITE-ProRule" id="PRU00169"/>
    </source>
</evidence>
<evidence type="ECO:0000256" key="4">
    <source>
        <dbReference type="ARBA" id="ARBA00012438"/>
    </source>
</evidence>
<dbReference type="Gene3D" id="3.30.450.20">
    <property type="entry name" value="PAS domain"/>
    <property type="match status" value="2"/>
</dbReference>
<dbReference type="Proteomes" id="UP000823886">
    <property type="component" value="Unassembled WGS sequence"/>
</dbReference>
<keyword evidence="6" id="KW-1003">Cell membrane</keyword>
<feature type="domain" description="Histidine kinase" evidence="19">
    <location>
        <begin position="481"/>
        <end position="704"/>
    </location>
</feature>
<dbReference type="Gene3D" id="3.40.50.2300">
    <property type="match status" value="1"/>
</dbReference>
<evidence type="ECO:0000313" key="21">
    <source>
        <dbReference type="EMBL" id="HJC62256.1"/>
    </source>
</evidence>
<dbReference type="Pfam" id="PF02518">
    <property type="entry name" value="HATPase_c"/>
    <property type="match status" value="1"/>
</dbReference>
<keyword evidence="12" id="KW-0067">ATP-binding</keyword>
<comment type="caution">
    <text evidence="21">The sequence shown here is derived from an EMBL/GenBank/DDBJ whole genome shotgun (WGS) entry which is preliminary data.</text>
</comment>
<feature type="modified residue" description="4-aspartylphosphate" evidence="17">
    <location>
        <position position="783"/>
    </location>
</feature>
<dbReference type="SUPFAM" id="SSF47384">
    <property type="entry name" value="Homodimeric domain of signal transducing histidine kinase"/>
    <property type="match status" value="1"/>
</dbReference>
<dbReference type="CDD" id="cd00082">
    <property type="entry name" value="HisKA"/>
    <property type="match status" value="1"/>
</dbReference>
<dbReference type="GO" id="GO:0005886">
    <property type="term" value="C:plasma membrane"/>
    <property type="evidence" value="ECO:0007669"/>
    <property type="project" value="UniProtKB-SubCell"/>
</dbReference>
<dbReference type="PANTHER" id="PTHR43047:SF72">
    <property type="entry name" value="OSMOSENSING HISTIDINE PROTEIN KINASE SLN1"/>
    <property type="match status" value="1"/>
</dbReference>
<evidence type="ECO:0000256" key="2">
    <source>
        <dbReference type="ARBA" id="ARBA00004314"/>
    </source>
</evidence>
<evidence type="ECO:0000256" key="8">
    <source>
        <dbReference type="ARBA" id="ARBA00022679"/>
    </source>
</evidence>
<dbReference type="InterPro" id="IPR003661">
    <property type="entry name" value="HisK_dim/P_dom"/>
</dbReference>
<dbReference type="InterPro" id="IPR004358">
    <property type="entry name" value="Sig_transdc_His_kin-like_C"/>
</dbReference>
<dbReference type="SMART" id="SM00448">
    <property type="entry name" value="REC"/>
    <property type="match status" value="1"/>
</dbReference>
<keyword evidence="14" id="KW-0902">Two-component regulatory system</keyword>
<dbReference type="PROSITE" id="PS50109">
    <property type="entry name" value="HIS_KIN"/>
    <property type="match status" value="1"/>
</dbReference>
<reference evidence="21" key="1">
    <citation type="journal article" date="2021" name="PeerJ">
        <title>Extensive microbial diversity within the chicken gut microbiome revealed by metagenomics and culture.</title>
        <authorList>
            <person name="Gilroy R."/>
            <person name="Ravi A."/>
            <person name="Getino M."/>
            <person name="Pursley I."/>
            <person name="Horton D.L."/>
            <person name="Alikhan N.F."/>
            <person name="Baker D."/>
            <person name="Gharbi K."/>
            <person name="Hall N."/>
            <person name="Watson M."/>
            <person name="Adriaenssens E.M."/>
            <person name="Foster-Nyarko E."/>
            <person name="Jarju S."/>
            <person name="Secka A."/>
            <person name="Antonio M."/>
            <person name="Oren A."/>
            <person name="Chaudhuri R.R."/>
            <person name="La Ragione R."/>
            <person name="Hildebrand F."/>
            <person name="Pallen M.J."/>
        </authorList>
    </citation>
    <scope>NUCLEOTIDE SEQUENCE</scope>
    <source>
        <strain evidence="21">ChiBcec2-3848</strain>
    </source>
</reference>
<dbReference type="SMART" id="SM00387">
    <property type="entry name" value="HATPase_c"/>
    <property type="match status" value="1"/>
</dbReference>
<dbReference type="PANTHER" id="PTHR43047">
    <property type="entry name" value="TWO-COMPONENT HISTIDINE PROTEIN KINASE"/>
    <property type="match status" value="1"/>
</dbReference>
<dbReference type="GO" id="GO:0045121">
    <property type="term" value="C:membrane raft"/>
    <property type="evidence" value="ECO:0007669"/>
    <property type="project" value="UniProtKB-SubCell"/>
</dbReference>
<comment type="function">
    <text evidence="16">May play the central regulatory role in sporulation. It may be an element of the effector pathway responsible for the activation of sporulation genes in response to nutritional stress. Spo0A may act in concert with spo0H (a sigma factor) to control the expression of some genes that are critical to the sporulation process.</text>
</comment>
<dbReference type="CDD" id="cd17546">
    <property type="entry name" value="REC_hyHK_CKI1_RcsC-like"/>
    <property type="match status" value="1"/>
</dbReference>
<dbReference type="Gene3D" id="3.30.565.10">
    <property type="entry name" value="Histidine kinase-like ATPase, C-terminal domain"/>
    <property type="match status" value="1"/>
</dbReference>
<dbReference type="SMART" id="SM00388">
    <property type="entry name" value="HisKA"/>
    <property type="match status" value="1"/>
</dbReference>
<evidence type="ECO:0000256" key="15">
    <source>
        <dbReference type="ARBA" id="ARBA00023136"/>
    </source>
</evidence>
<evidence type="ECO:0000256" key="1">
    <source>
        <dbReference type="ARBA" id="ARBA00000085"/>
    </source>
</evidence>
<dbReference type="GO" id="GO:0000155">
    <property type="term" value="F:phosphorelay sensor kinase activity"/>
    <property type="evidence" value="ECO:0007669"/>
    <property type="project" value="InterPro"/>
</dbReference>
<organism evidence="21 22">
    <name type="scientific">Candidatus Blautia merdavium</name>
    <dbReference type="NCBI Taxonomy" id="2838494"/>
    <lineage>
        <taxon>Bacteria</taxon>
        <taxon>Bacillati</taxon>
        <taxon>Bacillota</taxon>
        <taxon>Clostridia</taxon>
        <taxon>Lachnospirales</taxon>
        <taxon>Lachnospiraceae</taxon>
        <taxon>Blautia</taxon>
    </lineage>
</organism>
<dbReference type="SUPFAM" id="SSF103190">
    <property type="entry name" value="Sensory domain-like"/>
    <property type="match status" value="1"/>
</dbReference>
<keyword evidence="8" id="KW-0808">Transferase</keyword>